<evidence type="ECO:0000313" key="3">
    <source>
        <dbReference type="Proteomes" id="UP001347796"/>
    </source>
</evidence>
<evidence type="ECO:0000313" key="2">
    <source>
        <dbReference type="EMBL" id="KAK6180352.1"/>
    </source>
</evidence>
<sequence length="345" mass="40423">MSRRKKSSLGPRRKYHYRKKGQPSSHNHEEHPYDKSNQNTEIIDRWAEAMKSFYLTFDEETETTPENELMDSDGDRANSFYVILHRVYQYSPNEDLDDFVENILMSSRIDQFHQLTRDLQKFDHFGEFTLVRDIKNDFVLKFVSFYNSSTMSIKACVIIDMSFNVTVQIHRMDLPKDSTFWIGLPHIYKTVHDIARLLQKLEQWNVCMGNYESDLIDILPSDMKSTSAYREYDMGAFEGDIKYSSTIRSVQCELIVSSGLRCQKCSIYRSTLRKTKQRKKMAVDKTLNGSSRKSHAVMSKPELIMKVDSLKGRSEKLKVENHKLKKNILDKMKTKGVKLMFLVNK</sequence>
<organism evidence="2 3">
    <name type="scientific">Patella caerulea</name>
    <name type="common">Rayed Mediterranean limpet</name>
    <dbReference type="NCBI Taxonomy" id="87958"/>
    <lineage>
        <taxon>Eukaryota</taxon>
        <taxon>Metazoa</taxon>
        <taxon>Spiralia</taxon>
        <taxon>Lophotrochozoa</taxon>
        <taxon>Mollusca</taxon>
        <taxon>Gastropoda</taxon>
        <taxon>Patellogastropoda</taxon>
        <taxon>Patelloidea</taxon>
        <taxon>Patellidae</taxon>
        <taxon>Patella</taxon>
    </lineage>
</organism>
<dbReference type="Proteomes" id="UP001347796">
    <property type="component" value="Unassembled WGS sequence"/>
</dbReference>
<keyword evidence="3" id="KW-1185">Reference proteome</keyword>
<protein>
    <submittedName>
        <fullName evidence="2">Uncharacterized protein</fullName>
    </submittedName>
</protein>
<dbReference type="AlphaFoldDB" id="A0AAN8JP08"/>
<dbReference type="EMBL" id="JAZGQO010000008">
    <property type="protein sequence ID" value="KAK6180352.1"/>
    <property type="molecule type" value="Genomic_DNA"/>
</dbReference>
<accession>A0AAN8JP08</accession>
<gene>
    <name evidence="2" type="ORF">SNE40_012523</name>
</gene>
<reference evidence="2 3" key="1">
    <citation type="submission" date="2024-01" db="EMBL/GenBank/DDBJ databases">
        <title>The genome of the rayed Mediterranean limpet Patella caerulea (Linnaeus, 1758).</title>
        <authorList>
            <person name="Anh-Thu Weber A."/>
            <person name="Halstead-Nussloch G."/>
        </authorList>
    </citation>
    <scope>NUCLEOTIDE SEQUENCE [LARGE SCALE GENOMIC DNA]</scope>
    <source>
        <strain evidence="2">AATW-2023a</strain>
        <tissue evidence="2">Whole specimen</tissue>
    </source>
</reference>
<feature type="region of interest" description="Disordered" evidence="1">
    <location>
        <begin position="1"/>
        <end position="37"/>
    </location>
</feature>
<name>A0AAN8JP08_PATCE</name>
<evidence type="ECO:0000256" key="1">
    <source>
        <dbReference type="SAM" id="MobiDB-lite"/>
    </source>
</evidence>
<comment type="caution">
    <text evidence="2">The sequence shown here is derived from an EMBL/GenBank/DDBJ whole genome shotgun (WGS) entry which is preliminary data.</text>
</comment>
<feature type="compositionally biased region" description="Basic residues" evidence="1">
    <location>
        <begin position="1"/>
        <end position="21"/>
    </location>
</feature>
<proteinExistence type="predicted"/>